<protein>
    <submittedName>
        <fullName evidence="2">Uncharacterized protein DUF3870</fullName>
    </submittedName>
</protein>
<comment type="caution">
    <text evidence="2">The sequence shown here is derived from an EMBL/GenBank/DDBJ whole genome shotgun (WGS) entry which is preliminary data.</text>
</comment>
<dbReference type="AlphaFoldDB" id="A0A4R2B3S3"/>
<accession>A0A4R2B3S3</accession>
<evidence type="ECO:0000259" key="1">
    <source>
        <dbReference type="Pfam" id="PF12986"/>
    </source>
</evidence>
<dbReference type="Proteomes" id="UP000295689">
    <property type="component" value="Unassembled WGS sequence"/>
</dbReference>
<gene>
    <name evidence="2" type="ORF">EV146_11320</name>
</gene>
<dbReference type="EMBL" id="SLVV01000013">
    <property type="protein sequence ID" value="TCN21096.1"/>
    <property type="molecule type" value="Genomic_DNA"/>
</dbReference>
<evidence type="ECO:0000313" key="3">
    <source>
        <dbReference type="Proteomes" id="UP000295689"/>
    </source>
</evidence>
<keyword evidence="3" id="KW-1185">Reference proteome</keyword>
<dbReference type="InterPro" id="IPR024617">
    <property type="entry name" value="DUF3870"/>
</dbReference>
<sequence>MKTEETILVTGFAQGPKGTTVYETYKTIGVVLVINTRTGVIEDAQFTVLTDLMDTYISSLIKGYDTTQGINPLLEKVKKHCLVPSQGAVVQAIRSAWDRYQESRLVRI</sequence>
<reference evidence="2 3" key="1">
    <citation type="journal article" date="2015" name="Stand. Genomic Sci.">
        <title>Genomic Encyclopedia of Bacterial and Archaeal Type Strains, Phase III: the genomes of soil and plant-associated and newly described type strains.</title>
        <authorList>
            <person name="Whitman W.B."/>
            <person name="Woyke T."/>
            <person name="Klenk H.P."/>
            <person name="Zhou Y."/>
            <person name="Lilburn T.G."/>
            <person name="Beck B.J."/>
            <person name="De Vos P."/>
            <person name="Vandamme P."/>
            <person name="Eisen J.A."/>
            <person name="Garrity G."/>
            <person name="Hugenholtz P."/>
            <person name="Kyrpides N.C."/>
        </authorList>
    </citation>
    <scope>NUCLEOTIDE SEQUENCE [LARGE SCALE GENOMIC DNA]</scope>
    <source>
        <strain evidence="2 3">CV53</strain>
    </source>
</reference>
<organism evidence="2 3">
    <name type="scientific">Mesobacillus foraminis</name>
    <dbReference type="NCBI Taxonomy" id="279826"/>
    <lineage>
        <taxon>Bacteria</taxon>
        <taxon>Bacillati</taxon>
        <taxon>Bacillota</taxon>
        <taxon>Bacilli</taxon>
        <taxon>Bacillales</taxon>
        <taxon>Bacillaceae</taxon>
        <taxon>Mesobacillus</taxon>
    </lineage>
</organism>
<proteinExistence type="predicted"/>
<feature type="domain" description="DUF3870" evidence="1">
    <location>
        <begin position="8"/>
        <end position="101"/>
    </location>
</feature>
<dbReference type="Pfam" id="PF12986">
    <property type="entry name" value="DUF3870"/>
    <property type="match status" value="1"/>
</dbReference>
<name>A0A4R2B3S3_9BACI</name>
<evidence type="ECO:0000313" key="2">
    <source>
        <dbReference type="EMBL" id="TCN21096.1"/>
    </source>
</evidence>